<reference evidence="1" key="1">
    <citation type="submission" date="2021-08" db="EMBL/GenBank/DDBJ databases">
        <title>Novel anaerobic bacterium isolated from sea squirt in East Sea, Republic of Korea.</title>
        <authorList>
            <person name="Nguyen T.H."/>
            <person name="Li Z."/>
            <person name="Lee Y.-J."/>
            <person name="Ko J."/>
            <person name="Kim S.-G."/>
        </authorList>
    </citation>
    <scope>NUCLEOTIDE SEQUENCE</scope>
    <source>
        <strain evidence="1">KCTC 25031</strain>
    </source>
</reference>
<protein>
    <submittedName>
        <fullName evidence="1">MFS transporter</fullName>
    </submittedName>
</protein>
<dbReference type="Proteomes" id="UP000826212">
    <property type="component" value="Chromosome"/>
</dbReference>
<gene>
    <name evidence="1" type="ORF">K4L44_13700</name>
</gene>
<evidence type="ECO:0000313" key="1">
    <source>
        <dbReference type="EMBL" id="QZE13616.1"/>
    </source>
</evidence>
<keyword evidence="2" id="KW-1185">Reference proteome</keyword>
<proteinExistence type="predicted"/>
<evidence type="ECO:0000313" key="2">
    <source>
        <dbReference type="Proteomes" id="UP000826212"/>
    </source>
</evidence>
<accession>A0AC61NDI1</accession>
<organism evidence="1 2">
    <name type="scientific">Halosquirtibacter laminarini</name>
    <dbReference type="NCBI Taxonomy" id="3374600"/>
    <lineage>
        <taxon>Bacteria</taxon>
        <taxon>Pseudomonadati</taxon>
        <taxon>Bacteroidota</taxon>
        <taxon>Bacteroidia</taxon>
        <taxon>Marinilabiliales</taxon>
        <taxon>Prolixibacteraceae</taxon>
        <taxon>Halosquirtibacter</taxon>
    </lineage>
</organism>
<sequence>MNTAQKSLRDKPVARWSALIIVSITMFCGYFFTDVMSPLKPLLEKDLGWTSGDYGWFTSAYGWFNVFFFMLFIGGIILDKVGARITGLLASGIMVIGASLKYYAIANTFPEGATILGHSKQVALAALGFAIFGTGVEIMGITVSKIIVRWFKGYEMALAMGLQVAVARIGTLLAMAAPLRIVDYFHGNIAAPLAFCLVLLIIGFLSYFVYIVMDKKLEASMEKVEDGQESDSEEGFSFKDLKAVFANRGFWYIAILCVLFYSSVFPFLKYATDFFINKFGMAPERAGDLPGLLPLGTLFLTPIFGGIYDKVGKGATIMIIGSILLVLIHGLFAVEGLTNVTLAVILVLLLGVALSLVPSAMWPSVAKIIPEKQLGTAFSMIFWVQNWGLMGVPLLIGVVLEKFCITSAPGAEKVTYNYHIPMLIFMGFGVLSVVFAFLLKNADKKKGYGLELPNMKK</sequence>
<name>A0AC61NDI1_9BACT</name>
<dbReference type="EMBL" id="CP081303">
    <property type="protein sequence ID" value="QZE13616.1"/>
    <property type="molecule type" value="Genomic_DNA"/>
</dbReference>